<organism evidence="7 8">
    <name type="scientific">Mucilaginibacter gracilis</name>
    <dbReference type="NCBI Taxonomy" id="423350"/>
    <lineage>
        <taxon>Bacteria</taxon>
        <taxon>Pseudomonadati</taxon>
        <taxon>Bacteroidota</taxon>
        <taxon>Sphingobacteriia</taxon>
        <taxon>Sphingobacteriales</taxon>
        <taxon>Sphingobacteriaceae</taxon>
        <taxon>Mucilaginibacter</taxon>
    </lineage>
</organism>
<protein>
    <recommendedName>
        <fullName evidence="2">histidine kinase</fullName>
        <ecNumber evidence="2">2.7.13.3</ecNumber>
    </recommendedName>
</protein>
<dbReference type="InterPro" id="IPR005467">
    <property type="entry name" value="His_kinase_dom"/>
</dbReference>
<keyword evidence="8" id="KW-1185">Reference proteome</keyword>
<dbReference type="PRINTS" id="PR00344">
    <property type="entry name" value="BCTRLSENSOR"/>
</dbReference>
<sequence>MEAAEENDLSAEDFIALIPQLKDQSKATLEILDKLLIWGKSQLKGTKYNRSVFNAKEMILKNVELYKNPALQKMIKVTDETPNEISIFGDSTQVDFIIRNLLANAIKYTQRGGEIRFSASLNQPAGFNAIHVQDNGVGIAKGAQQLIFERNNQSQEGTAQEKGNSIGLMLCKEFSEANGGKIELESELGRGTR</sequence>
<evidence type="ECO:0000256" key="3">
    <source>
        <dbReference type="ARBA" id="ARBA00022679"/>
    </source>
</evidence>
<name>A0A495IWD3_9SPHI</name>
<dbReference type="PANTHER" id="PTHR43711:SF1">
    <property type="entry name" value="HISTIDINE KINASE 1"/>
    <property type="match status" value="1"/>
</dbReference>
<proteinExistence type="predicted"/>
<evidence type="ECO:0000256" key="2">
    <source>
        <dbReference type="ARBA" id="ARBA00012438"/>
    </source>
</evidence>
<accession>A0A495IWD3</accession>
<dbReference type="GO" id="GO:0000160">
    <property type="term" value="P:phosphorelay signal transduction system"/>
    <property type="evidence" value="ECO:0007669"/>
    <property type="project" value="UniProtKB-KW"/>
</dbReference>
<dbReference type="OrthoDB" id="9810447at2"/>
<dbReference type="InterPro" id="IPR036890">
    <property type="entry name" value="HATPase_C_sf"/>
</dbReference>
<comment type="catalytic activity">
    <reaction evidence="1">
        <text>ATP + protein L-histidine = ADP + protein N-phospho-L-histidine.</text>
        <dbReference type="EC" id="2.7.13.3"/>
    </reaction>
</comment>
<keyword evidence="5" id="KW-0902">Two-component regulatory system</keyword>
<dbReference type="RefSeq" id="WP_121196771.1">
    <property type="nucleotide sequence ID" value="NZ_RBKU01000001.1"/>
</dbReference>
<dbReference type="SUPFAM" id="SSF55874">
    <property type="entry name" value="ATPase domain of HSP90 chaperone/DNA topoisomerase II/histidine kinase"/>
    <property type="match status" value="1"/>
</dbReference>
<comment type="caution">
    <text evidence="7">The sequence shown here is derived from an EMBL/GenBank/DDBJ whole genome shotgun (WGS) entry which is preliminary data.</text>
</comment>
<dbReference type="EMBL" id="RBKU01000001">
    <property type="protein sequence ID" value="RKR80995.1"/>
    <property type="molecule type" value="Genomic_DNA"/>
</dbReference>
<reference evidence="7 8" key="1">
    <citation type="submission" date="2018-10" db="EMBL/GenBank/DDBJ databases">
        <title>Genomic Encyclopedia of Archaeal and Bacterial Type Strains, Phase II (KMG-II): from individual species to whole genera.</title>
        <authorList>
            <person name="Goeker M."/>
        </authorList>
    </citation>
    <scope>NUCLEOTIDE SEQUENCE [LARGE SCALE GENOMIC DNA]</scope>
    <source>
        <strain evidence="7 8">DSM 18602</strain>
    </source>
</reference>
<keyword evidence="4 7" id="KW-0418">Kinase</keyword>
<dbReference type="Proteomes" id="UP000268007">
    <property type="component" value="Unassembled WGS sequence"/>
</dbReference>
<evidence type="ECO:0000256" key="4">
    <source>
        <dbReference type="ARBA" id="ARBA00022777"/>
    </source>
</evidence>
<gene>
    <name evidence="7" type="ORF">BDD43_1136</name>
</gene>
<dbReference type="InterPro" id="IPR004358">
    <property type="entry name" value="Sig_transdc_His_kin-like_C"/>
</dbReference>
<dbReference type="AlphaFoldDB" id="A0A495IWD3"/>
<dbReference type="InterPro" id="IPR003594">
    <property type="entry name" value="HATPase_dom"/>
</dbReference>
<feature type="domain" description="Histidine kinase" evidence="6">
    <location>
        <begin position="1"/>
        <end position="193"/>
    </location>
</feature>
<dbReference type="PANTHER" id="PTHR43711">
    <property type="entry name" value="TWO-COMPONENT HISTIDINE KINASE"/>
    <property type="match status" value="1"/>
</dbReference>
<dbReference type="Gene3D" id="3.30.565.10">
    <property type="entry name" value="Histidine kinase-like ATPase, C-terminal domain"/>
    <property type="match status" value="1"/>
</dbReference>
<evidence type="ECO:0000313" key="7">
    <source>
        <dbReference type="EMBL" id="RKR80995.1"/>
    </source>
</evidence>
<evidence type="ECO:0000259" key="6">
    <source>
        <dbReference type="PROSITE" id="PS50109"/>
    </source>
</evidence>
<evidence type="ECO:0000256" key="5">
    <source>
        <dbReference type="ARBA" id="ARBA00023012"/>
    </source>
</evidence>
<dbReference type="Pfam" id="PF02518">
    <property type="entry name" value="HATPase_c"/>
    <property type="match status" value="1"/>
</dbReference>
<dbReference type="SMART" id="SM00387">
    <property type="entry name" value="HATPase_c"/>
    <property type="match status" value="1"/>
</dbReference>
<dbReference type="PROSITE" id="PS50109">
    <property type="entry name" value="HIS_KIN"/>
    <property type="match status" value="1"/>
</dbReference>
<evidence type="ECO:0000256" key="1">
    <source>
        <dbReference type="ARBA" id="ARBA00000085"/>
    </source>
</evidence>
<dbReference type="GO" id="GO:0004673">
    <property type="term" value="F:protein histidine kinase activity"/>
    <property type="evidence" value="ECO:0007669"/>
    <property type="project" value="UniProtKB-EC"/>
</dbReference>
<dbReference type="CDD" id="cd00075">
    <property type="entry name" value="HATPase"/>
    <property type="match status" value="1"/>
</dbReference>
<dbReference type="InterPro" id="IPR050736">
    <property type="entry name" value="Sensor_HK_Regulatory"/>
</dbReference>
<keyword evidence="3" id="KW-0808">Transferase</keyword>
<evidence type="ECO:0000313" key="8">
    <source>
        <dbReference type="Proteomes" id="UP000268007"/>
    </source>
</evidence>
<dbReference type="EC" id="2.7.13.3" evidence="2"/>